<dbReference type="NCBIfam" id="TIGR03083">
    <property type="entry name" value="maleylpyruvate isomerase family mycothiol-dependent enzyme"/>
    <property type="match status" value="1"/>
</dbReference>
<sequence>MDVKPLADLDPFDLFDAEAARLDAYFSGLTEEEWNRSSRCAGWSVRDVLAHLAGEELYNHACLDDDLPGLFATLEEEGVADLAAFNDWCVTTRRDLPVAEVLEEWRSKSGDTRRRMRERGPDATIPTMAGLYPVGLQTFHYGSEYATHADDVGVPVTEAEAPGRADWRARVGLFALSEKDTPVRVQESGGGYRVRLGEHGAELSKAEFVDATTARLPAGHPLPSVLRTALRCLA</sequence>
<feature type="domain" description="Mycothiol-dependent maleylpyruvate isomerase metal-binding" evidence="1">
    <location>
        <begin position="16"/>
        <end position="152"/>
    </location>
</feature>
<dbReference type="RefSeq" id="WP_103943121.1">
    <property type="nucleotide sequence ID" value="NZ_FNVO01000020.1"/>
</dbReference>
<evidence type="ECO:0000313" key="2">
    <source>
        <dbReference type="EMBL" id="SEG87182.1"/>
    </source>
</evidence>
<dbReference type="Pfam" id="PF11716">
    <property type="entry name" value="MDMPI_N"/>
    <property type="match status" value="1"/>
</dbReference>
<name>A0A1H6DPE2_9ACTN</name>
<proteinExistence type="predicted"/>
<protein>
    <submittedName>
        <fullName evidence="2">TIGR03083 family protein</fullName>
    </submittedName>
</protein>
<dbReference type="InterPro" id="IPR024344">
    <property type="entry name" value="MDMPI_metal-binding"/>
</dbReference>
<evidence type="ECO:0000313" key="3">
    <source>
        <dbReference type="Proteomes" id="UP000236723"/>
    </source>
</evidence>
<gene>
    <name evidence="2" type="ORF">SAMN04489712_12084</name>
</gene>
<dbReference type="Proteomes" id="UP000236723">
    <property type="component" value="Unassembled WGS sequence"/>
</dbReference>
<dbReference type="InterPro" id="IPR034660">
    <property type="entry name" value="DinB/YfiT-like"/>
</dbReference>
<accession>A0A1H6DPE2</accession>
<dbReference type="GO" id="GO:0046872">
    <property type="term" value="F:metal ion binding"/>
    <property type="evidence" value="ECO:0007669"/>
    <property type="project" value="InterPro"/>
</dbReference>
<dbReference type="InterPro" id="IPR017517">
    <property type="entry name" value="Maleyloyr_isom"/>
</dbReference>
<dbReference type="Gene3D" id="1.20.120.450">
    <property type="entry name" value="dinb family like domain"/>
    <property type="match status" value="1"/>
</dbReference>
<dbReference type="AlphaFoldDB" id="A0A1H6DPE2"/>
<organism evidence="2 3">
    <name type="scientific">Thermomonospora echinospora</name>
    <dbReference type="NCBI Taxonomy" id="1992"/>
    <lineage>
        <taxon>Bacteria</taxon>
        <taxon>Bacillati</taxon>
        <taxon>Actinomycetota</taxon>
        <taxon>Actinomycetes</taxon>
        <taxon>Streptosporangiales</taxon>
        <taxon>Thermomonosporaceae</taxon>
        <taxon>Thermomonospora</taxon>
    </lineage>
</organism>
<dbReference type="EMBL" id="FNVO01000020">
    <property type="protein sequence ID" value="SEG87182.1"/>
    <property type="molecule type" value="Genomic_DNA"/>
</dbReference>
<reference evidence="3" key="1">
    <citation type="submission" date="2016-10" db="EMBL/GenBank/DDBJ databases">
        <authorList>
            <person name="Varghese N."/>
            <person name="Submissions S."/>
        </authorList>
    </citation>
    <scope>NUCLEOTIDE SEQUENCE [LARGE SCALE GENOMIC DNA]</scope>
    <source>
        <strain evidence="3">DSM 43163</strain>
    </source>
</reference>
<dbReference type="OrthoDB" id="154293at2"/>
<keyword evidence="3" id="KW-1185">Reference proteome</keyword>
<evidence type="ECO:0000259" key="1">
    <source>
        <dbReference type="Pfam" id="PF11716"/>
    </source>
</evidence>
<dbReference type="SUPFAM" id="SSF109854">
    <property type="entry name" value="DinB/YfiT-like putative metalloenzymes"/>
    <property type="match status" value="1"/>
</dbReference>